<proteinExistence type="predicted"/>
<dbReference type="PANTHER" id="PTHR31118">
    <property type="entry name" value="CYCLASE-LIKE PROTEIN 2"/>
    <property type="match status" value="1"/>
</dbReference>
<dbReference type="RefSeq" id="WP_103426012.1">
    <property type="nucleotide sequence ID" value="NZ_CP026309.1"/>
</dbReference>
<dbReference type="GO" id="GO:0004061">
    <property type="term" value="F:arylformamidase activity"/>
    <property type="evidence" value="ECO:0007669"/>
    <property type="project" value="InterPro"/>
</dbReference>
<dbReference type="AlphaFoldDB" id="A0A2I8VK62"/>
<dbReference type="EMBL" id="CP026309">
    <property type="protein sequence ID" value="AUV82323.1"/>
    <property type="molecule type" value="Genomic_DNA"/>
</dbReference>
<gene>
    <name evidence="1" type="ORF">C2R22_12290</name>
</gene>
<dbReference type="GO" id="GO:0019441">
    <property type="term" value="P:L-tryptophan catabolic process to kynurenine"/>
    <property type="evidence" value="ECO:0007669"/>
    <property type="project" value="InterPro"/>
</dbReference>
<dbReference type="SUPFAM" id="SSF102198">
    <property type="entry name" value="Putative cyclase"/>
    <property type="match status" value="1"/>
</dbReference>
<dbReference type="Proteomes" id="UP000236584">
    <property type="component" value="Chromosome"/>
</dbReference>
<sequence>MPTYDLSHPIETGMQTYPDDPDVALAPHADFDADGYRVTALSMGSHAGTHVDAPSHTERGGETLDDFGLDAFRFDAQVADVRRGAREPIDVADLPGATDADLLVLHTGWDAHWGTDRYLDHPFLTEAAAAWCVDHDYHVATDALNVDPTPSPNAGEDEPSGFGAHHAILGAGRLIYENLTGLERLPSRVELHAYPLALDADGSPVRAVAFSPN</sequence>
<accession>A0A2I8VK62</accession>
<dbReference type="Pfam" id="PF04199">
    <property type="entry name" value="Cyclase"/>
    <property type="match status" value="1"/>
</dbReference>
<organism evidence="1 2">
    <name type="scientific">Salinigranum rubrum</name>
    <dbReference type="NCBI Taxonomy" id="755307"/>
    <lineage>
        <taxon>Archaea</taxon>
        <taxon>Methanobacteriati</taxon>
        <taxon>Methanobacteriota</taxon>
        <taxon>Stenosarchaea group</taxon>
        <taxon>Halobacteria</taxon>
        <taxon>Halobacteriales</taxon>
        <taxon>Haloferacaceae</taxon>
        <taxon>Salinigranum</taxon>
    </lineage>
</organism>
<reference evidence="1 2" key="1">
    <citation type="submission" date="2018-01" db="EMBL/GenBank/DDBJ databases">
        <title>Complete genome sequence of Salinigranum rubrum GX10T, an extremely halophilic archaeon isolated from a marine solar saltern.</title>
        <authorList>
            <person name="Han S."/>
        </authorList>
    </citation>
    <scope>NUCLEOTIDE SEQUENCE [LARGE SCALE GENOMIC DNA]</scope>
    <source>
        <strain evidence="1 2">GX10</strain>
    </source>
</reference>
<dbReference type="PANTHER" id="PTHR31118:SF32">
    <property type="entry name" value="KYNURENINE FORMAMIDASE"/>
    <property type="match status" value="1"/>
</dbReference>
<dbReference type="InterPro" id="IPR007325">
    <property type="entry name" value="KFase/CYL"/>
</dbReference>
<dbReference type="OrthoDB" id="9014at2157"/>
<dbReference type="GeneID" id="35592883"/>
<dbReference type="Gene3D" id="3.50.30.50">
    <property type="entry name" value="Putative cyclase"/>
    <property type="match status" value="1"/>
</dbReference>
<evidence type="ECO:0000313" key="1">
    <source>
        <dbReference type="EMBL" id="AUV82323.1"/>
    </source>
</evidence>
<name>A0A2I8VK62_9EURY</name>
<dbReference type="KEGG" id="srub:C2R22_12290"/>
<evidence type="ECO:0000313" key="2">
    <source>
        <dbReference type="Proteomes" id="UP000236584"/>
    </source>
</evidence>
<dbReference type="InterPro" id="IPR037175">
    <property type="entry name" value="KFase_sf"/>
</dbReference>
<keyword evidence="2" id="KW-1185">Reference proteome</keyword>
<protein>
    <submittedName>
        <fullName evidence="1">Cyclase</fullName>
    </submittedName>
</protein>